<keyword evidence="5" id="KW-1185">Reference proteome</keyword>
<keyword evidence="2" id="KW-0808">Transferase</keyword>
<dbReference type="Proteomes" id="UP000003751">
    <property type="component" value="Unassembled WGS sequence"/>
</dbReference>
<dbReference type="Gene3D" id="3.40.50.150">
    <property type="entry name" value="Vaccinia Virus protein VP39"/>
    <property type="match status" value="1"/>
</dbReference>
<dbReference type="SUPFAM" id="SSF53335">
    <property type="entry name" value="S-adenosyl-L-methionine-dependent methyltransferases"/>
    <property type="match status" value="1"/>
</dbReference>
<evidence type="ECO:0000313" key="3">
    <source>
        <dbReference type="EMBL" id="SHK51152.1"/>
    </source>
</evidence>
<evidence type="ECO:0000313" key="4">
    <source>
        <dbReference type="Proteomes" id="UP000003751"/>
    </source>
</evidence>
<dbReference type="InterPro" id="IPR029063">
    <property type="entry name" value="SAM-dependent_MTases_sf"/>
</dbReference>
<dbReference type="GO" id="GO:0032259">
    <property type="term" value="P:methylation"/>
    <property type="evidence" value="ECO:0007669"/>
    <property type="project" value="UniProtKB-KW"/>
</dbReference>
<dbReference type="eggNOG" id="arCOG01791">
    <property type="taxonomic scope" value="Archaea"/>
</dbReference>
<dbReference type="CDD" id="cd02440">
    <property type="entry name" value="AdoMet_MTases"/>
    <property type="match status" value="1"/>
</dbReference>
<organism evidence="2 4">
    <name type="scientific">Haladaptatus paucihalophilus DX253</name>
    <dbReference type="NCBI Taxonomy" id="797209"/>
    <lineage>
        <taxon>Archaea</taxon>
        <taxon>Methanobacteriati</taxon>
        <taxon>Methanobacteriota</taxon>
        <taxon>Stenosarchaea group</taxon>
        <taxon>Halobacteria</taxon>
        <taxon>Halobacteriales</taxon>
        <taxon>Haladaptataceae</taxon>
        <taxon>Haladaptatus</taxon>
    </lineage>
</organism>
<gene>
    <name evidence="3" type="ORF">SAMN05444342_1504</name>
    <name evidence="2" type="ORF">ZOD2009_05607</name>
</gene>
<keyword evidence="2" id="KW-0489">Methyltransferase</keyword>
<protein>
    <submittedName>
        <fullName evidence="3">Methyltransferase domain-containing protein</fullName>
    </submittedName>
    <submittedName>
        <fullName evidence="2">Methyltransferase type 11</fullName>
    </submittedName>
</protein>
<dbReference type="STRING" id="797209.GCA_000376445_01235"/>
<accession>E7QQQ1</accession>
<proteinExistence type="predicted"/>
<reference evidence="2 4" key="1">
    <citation type="journal article" date="2014" name="ISME J.">
        <title>Trehalose/2-sulfotrehalose biosynthesis and glycine-betaine uptake are widely spread mechanisms for osmoadaptation in the Halobacteriales.</title>
        <authorList>
            <person name="Youssef N.H."/>
            <person name="Savage-Ashlock K.N."/>
            <person name="McCully A.L."/>
            <person name="Luedtke B."/>
            <person name="Shaw E.I."/>
            <person name="Hoff W.D."/>
            <person name="Elshahed M.S."/>
        </authorList>
    </citation>
    <scope>NUCLEOTIDE SEQUENCE [LARGE SCALE GENOMIC DNA]</scope>
    <source>
        <strain evidence="2 4">DX253</strain>
    </source>
</reference>
<dbReference type="OrthoDB" id="11691at2157"/>
<sequence length="155" mass="17272">MDQALYRNPRAYDILYQHKDYEAEVEFVLDRFREHGNDGGSALAVGCGTGNHSRLLQRSGFDVLGIDPNAAMLDRAREKSSATFRVGALPDIELDRTFDLVWVPYTVVDYLELDTLPSALATLTELVAADGHGRPDRVRRVSWLPLTRIVSAVLA</sequence>
<reference evidence="3" key="3">
    <citation type="submission" date="2016-11" db="EMBL/GenBank/DDBJ databases">
        <authorList>
            <person name="Jaros S."/>
            <person name="Januszkiewicz K."/>
            <person name="Wedrychowicz H."/>
        </authorList>
    </citation>
    <scope>NUCLEOTIDE SEQUENCE [LARGE SCALE GENOMIC DNA]</scope>
    <source>
        <strain evidence="3">DX253</strain>
    </source>
</reference>
<dbReference type="RefSeq" id="WP_007977820.1">
    <property type="nucleotide sequence ID" value="NZ_AEMG01000004.1"/>
</dbReference>
<evidence type="ECO:0000313" key="2">
    <source>
        <dbReference type="EMBL" id="EFW93315.1"/>
    </source>
</evidence>
<dbReference type="EMBL" id="FRAN01000002">
    <property type="protein sequence ID" value="SHK51152.1"/>
    <property type="molecule type" value="Genomic_DNA"/>
</dbReference>
<name>E7QQQ1_HALPU</name>
<feature type="domain" description="Methyltransferase" evidence="1">
    <location>
        <begin position="43"/>
        <end position="131"/>
    </location>
</feature>
<dbReference type="PATRIC" id="fig|797209.4.peg.1117"/>
<dbReference type="GO" id="GO:0008168">
    <property type="term" value="F:methyltransferase activity"/>
    <property type="evidence" value="ECO:0007669"/>
    <property type="project" value="UniProtKB-KW"/>
</dbReference>
<reference evidence="5" key="2">
    <citation type="submission" date="2016-11" db="EMBL/GenBank/DDBJ databases">
        <authorList>
            <person name="Varghese N."/>
            <person name="Submissions S."/>
        </authorList>
    </citation>
    <scope>NUCLEOTIDE SEQUENCE [LARGE SCALE GENOMIC DNA]</scope>
    <source>
        <strain evidence="5">DX253</strain>
    </source>
</reference>
<evidence type="ECO:0000259" key="1">
    <source>
        <dbReference type="Pfam" id="PF13649"/>
    </source>
</evidence>
<dbReference type="AlphaFoldDB" id="E7QQQ1"/>
<dbReference type="Pfam" id="PF13649">
    <property type="entry name" value="Methyltransf_25"/>
    <property type="match status" value="1"/>
</dbReference>
<dbReference type="EMBL" id="AEMG01000004">
    <property type="protein sequence ID" value="EFW93315.1"/>
    <property type="molecule type" value="Genomic_DNA"/>
</dbReference>
<dbReference type="InterPro" id="IPR041698">
    <property type="entry name" value="Methyltransf_25"/>
</dbReference>
<evidence type="ECO:0000313" key="5">
    <source>
        <dbReference type="Proteomes" id="UP000184203"/>
    </source>
</evidence>
<dbReference type="Proteomes" id="UP000184203">
    <property type="component" value="Unassembled WGS sequence"/>
</dbReference>